<protein>
    <submittedName>
        <fullName evidence="1">Uncharacterized protein</fullName>
    </submittedName>
</protein>
<evidence type="ECO:0000313" key="2">
    <source>
        <dbReference type="Proteomes" id="UP000790377"/>
    </source>
</evidence>
<keyword evidence="2" id="KW-1185">Reference proteome</keyword>
<proteinExistence type="predicted"/>
<sequence>MSALKFAVSALNREKPHSSITDWVEILTSPAYDDEAYDGIPELVDSIGLQPTGPAEASRAIRKKIKHGDSHHQYRALVILKALVENGGHKFQTNFADGQLTDAIKQLASDPTTDPKVKKKLLAVLLSWSNQFKNDPAMSIVSGLYRQCRPAERRTHGYSNSTDVDRMWGEDPAEIERRKREKEEKELKKRAKQAKEETKQKARKMEEDGNRRQSRSKRAPFNFEQEKPKILTSIANASQASSNLVNAIMLVNSEKENVITNERVQQCLANAKTVRKPIVRYIQIVENEEIIGALIETNERIIAAMQMYDNISAANPSAPADSTTPIETALAGTHITDPSGSGELTKLQLRQRAEVARARQRTYDDDEPNEYDIDGNGPYVHPDLQDLSFGPLGSEQNRLPPPLRPSAHHSASIEPQWDRGRGSLSDFSDYDSEEEGRTQQASHVAGPSTRTSGNPVEAEDPFADPFAD</sequence>
<gene>
    <name evidence="1" type="ORF">BJ138DRAFT_1177075</name>
</gene>
<accession>A0ACB8ANJ4</accession>
<dbReference type="EMBL" id="MU267609">
    <property type="protein sequence ID" value="KAH7914765.1"/>
    <property type="molecule type" value="Genomic_DNA"/>
</dbReference>
<reference evidence="1" key="1">
    <citation type="journal article" date="2021" name="New Phytol.">
        <title>Evolutionary innovations through gain and loss of genes in the ectomycorrhizal Boletales.</title>
        <authorList>
            <person name="Wu G."/>
            <person name="Miyauchi S."/>
            <person name="Morin E."/>
            <person name="Kuo A."/>
            <person name="Drula E."/>
            <person name="Varga T."/>
            <person name="Kohler A."/>
            <person name="Feng B."/>
            <person name="Cao Y."/>
            <person name="Lipzen A."/>
            <person name="Daum C."/>
            <person name="Hundley H."/>
            <person name="Pangilinan J."/>
            <person name="Johnson J."/>
            <person name="Barry K."/>
            <person name="LaButti K."/>
            <person name="Ng V."/>
            <person name="Ahrendt S."/>
            <person name="Min B."/>
            <person name="Choi I.G."/>
            <person name="Park H."/>
            <person name="Plett J.M."/>
            <person name="Magnuson J."/>
            <person name="Spatafora J.W."/>
            <person name="Nagy L.G."/>
            <person name="Henrissat B."/>
            <person name="Grigoriev I.V."/>
            <person name="Yang Z.L."/>
            <person name="Xu J."/>
            <person name="Martin F.M."/>
        </authorList>
    </citation>
    <scope>NUCLEOTIDE SEQUENCE</scope>
    <source>
        <strain evidence="1">ATCC 28755</strain>
    </source>
</reference>
<name>A0ACB8ANJ4_9AGAM</name>
<comment type="caution">
    <text evidence="1">The sequence shown here is derived from an EMBL/GenBank/DDBJ whole genome shotgun (WGS) entry which is preliminary data.</text>
</comment>
<evidence type="ECO:0000313" key="1">
    <source>
        <dbReference type="EMBL" id="KAH7914765.1"/>
    </source>
</evidence>
<dbReference type="Proteomes" id="UP000790377">
    <property type="component" value="Unassembled WGS sequence"/>
</dbReference>
<organism evidence="1 2">
    <name type="scientific">Hygrophoropsis aurantiaca</name>
    <dbReference type="NCBI Taxonomy" id="72124"/>
    <lineage>
        <taxon>Eukaryota</taxon>
        <taxon>Fungi</taxon>
        <taxon>Dikarya</taxon>
        <taxon>Basidiomycota</taxon>
        <taxon>Agaricomycotina</taxon>
        <taxon>Agaricomycetes</taxon>
        <taxon>Agaricomycetidae</taxon>
        <taxon>Boletales</taxon>
        <taxon>Coniophorineae</taxon>
        <taxon>Hygrophoropsidaceae</taxon>
        <taxon>Hygrophoropsis</taxon>
    </lineage>
</organism>